<feature type="transmembrane region" description="Helical" evidence="6">
    <location>
        <begin position="184"/>
        <end position="207"/>
    </location>
</feature>
<keyword evidence="5 6" id="KW-0472">Membrane</keyword>
<keyword evidence="10" id="KW-1185">Reference proteome</keyword>
<comment type="caution">
    <text evidence="9">The sequence shown here is derived from an EMBL/GenBank/DDBJ whole genome shotgun (WGS) entry which is preliminary data.</text>
</comment>
<feature type="chain" id="PRO_5046086252" evidence="7">
    <location>
        <begin position="26"/>
        <end position="295"/>
    </location>
</feature>
<reference evidence="10" key="1">
    <citation type="journal article" date="2019" name="Int. J. Syst. Evol. Microbiol.">
        <title>The Global Catalogue of Microorganisms (GCM) 10K type strain sequencing project: providing services to taxonomists for standard genome sequencing and annotation.</title>
        <authorList>
            <consortium name="The Broad Institute Genomics Platform"/>
            <consortium name="The Broad Institute Genome Sequencing Center for Infectious Disease"/>
            <person name="Wu L."/>
            <person name="Ma J."/>
        </authorList>
    </citation>
    <scope>NUCLEOTIDE SEQUENCE [LARGE SCALE GENOMIC DNA]</scope>
    <source>
        <strain evidence="10">CGMCC 1.12859</strain>
    </source>
</reference>
<proteinExistence type="inferred from homology"/>
<dbReference type="Proteomes" id="UP001596435">
    <property type="component" value="Unassembled WGS sequence"/>
</dbReference>
<dbReference type="InterPro" id="IPR037185">
    <property type="entry name" value="EmrE-like"/>
</dbReference>
<feature type="domain" description="EamA" evidence="8">
    <location>
        <begin position="149"/>
        <end position="282"/>
    </location>
</feature>
<evidence type="ECO:0000256" key="4">
    <source>
        <dbReference type="ARBA" id="ARBA00022989"/>
    </source>
</evidence>
<evidence type="ECO:0000256" key="7">
    <source>
        <dbReference type="SAM" id="SignalP"/>
    </source>
</evidence>
<keyword evidence="4 6" id="KW-1133">Transmembrane helix</keyword>
<organism evidence="9 10">
    <name type="scientific">Kitasatospora paranensis</name>
    <dbReference type="NCBI Taxonomy" id="258053"/>
    <lineage>
        <taxon>Bacteria</taxon>
        <taxon>Bacillati</taxon>
        <taxon>Actinomycetota</taxon>
        <taxon>Actinomycetes</taxon>
        <taxon>Kitasatosporales</taxon>
        <taxon>Streptomycetaceae</taxon>
        <taxon>Kitasatospora</taxon>
    </lineage>
</organism>
<dbReference type="RefSeq" id="WP_380232133.1">
    <property type="nucleotide sequence ID" value="NZ_JBHSVH010000002.1"/>
</dbReference>
<feature type="transmembrane region" description="Helical" evidence="6">
    <location>
        <begin position="213"/>
        <end position="231"/>
    </location>
</feature>
<feature type="transmembrane region" description="Helical" evidence="6">
    <location>
        <begin position="41"/>
        <end position="59"/>
    </location>
</feature>
<sequence length="295" mass="29060">MPIDANTLRGSLCAAAAMVAVGSSAAVSPVLTGYPLLSGQAWRYLVAGLILLLAHRAGAPAARPTPAQWTRILLLAATGMAGFNVCLLKAVQHADPSTVGAVVGAAPVVLALAGPLGAARRPSTRVAVCALVTTAGVCVIQTFGAGSATGLLYALGALACECCFSLLAVGLLPALGPRRLSGLACLAAAPLLGLAAALTEGAAALRLPTRTEGLALVYLTLVVTALAFFLWYRGIGLLGVDRAGLFAGIVPLTAVLLGPVLGTGRLAPSALLGAAMVGAAVLYGVGSGPAARAEG</sequence>
<comment type="similarity">
    <text evidence="2">Belongs to the EamA transporter family.</text>
</comment>
<comment type="subcellular location">
    <subcellularLocation>
        <location evidence="1">Membrane</location>
        <topology evidence="1">Multi-pass membrane protein</topology>
    </subcellularLocation>
</comment>
<dbReference type="InterPro" id="IPR000620">
    <property type="entry name" value="EamA_dom"/>
</dbReference>
<evidence type="ECO:0000313" key="9">
    <source>
        <dbReference type="EMBL" id="MFC7182970.1"/>
    </source>
</evidence>
<evidence type="ECO:0000256" key="1">
    <source>
        <dbReference type="ARBA" id="ARBA00004141"/>
    </source>
</evidence>
<dbReference type="SUPFAM" id="SSF103481">
    <property type="entry name" value="Multidrug resistance efflux transporter EmrE"/>
    <property type="match status" value="2"/>
</dbReference>
<evidence type="ECO:0000259" key="8">
    <source>
        <dbReference type="Pfam" id="PF00892"/>
    </source>
</evidence>
<dbReference type="PANTHER" id="PTHR32322">
    <property type="entry name" value="INNER MEMBRANE TRANSPORTER"/>
    <property type="match status" value="1"/>
</dbReference>
<keyword evidence="7" id="KW-0732">Signal</keyword>
<feature type="transmembrane region" description="Helical" evidence="6">
    <location>
        <begin position="97"/>
        <end position="119"/>
    </location>
</feature>
<feature type="transmembrane region" description="Helical" evidence="6">
    <location>
        <begin position="267"/>
        <end position="285"/>
    </location>
</feature>
<dbReference type="InterPro" id="IPR050638">
    <property type="entry name" value="AA-Vitamin_Transporters"/>
</dbReference>
<feature type="transmembrane region" description="Helical" evidence="6">
    <location>
        <begin position="71"/>
        <end position="91"/>
    </location>
</feature>
<dbReference type="PANTHER" id="PTHR32322:SF2">
    <property type="entry name" value="EAMA DOMAIN-CONTAINING PROTEIN"/>
    <property type="match status" value="1"/>
</dbReference>
<keyword evidence="3 6" id="KW-0812">Transmembrane</keyword>
<evidence type="ECO:0000256" key="3">
    <source>
        <dbReference type="ARBA" id="ARBA00022692"/>
    </source>
</evidence>
<feature type="transmembrane region" description="Helical" evidence="6">
    <location>
        <begin position="126"/>
        <end position="145"/>
    </location>
</feature>
<feature type="transmembrane region" description="Helical" evidence="6">
    <location>
        <begin position="243"/>
        <end position="261"/>
    </location>
</feature>
<dbReference type="EMBL" id="JBHTAJ010000057">
    <property type="protein sequence ID" value="MFC7182970.1"/>
    <property type="molecule type" value="Genomic_DNA"/>
</dbReference>
<feature type="transmembrane region" description="Helical" evidence="6">
    <location>
        <begin position="151"/>
        <end position="172"/>
    </location>
</feature>
<evidence type="ECO:0000256" key="2">
    <source>
        <dbReference type="ARBA" id="ARBA00007362"/>
    </source>
</evidence>
<evidence type="ECO:0000256" key="5">
    <source>
        <dbReference type="ARBA" id="ARBA00023136"/>
    </source>
</evidence>
<feature type="domain" description="EamA" evidence="8">
    <location>
        <begin position="9"/>
        <end position="140"/>
    </location>
</feature>
<gene>
    <name evidence="9" type="ORF">ACFQMG_25795</name>
</gene>
<feature type="signal peptide" evidence="7">
    <location>
        <begin position="1"/>
        <end position="25"/>
    </location>
</feature>
<dbReference type="Pfam" id="PF00892">
    <property type="entry name" value="EamA"/>
    <property type="match status" value="2"/>
</dbReference>
<name>A0ABW2G2K1_9ACTN</name>
<protein>
    <submittedName>
        <fullName evidence="9">DMT family transporter</fullName>
    </submittedName>
</protein>
<evidence type="ECO:0000256" key="6">
    <source>
        <dbReference type="SAM" id="Phobius"/>
    </source>
</evidence>
<evidence type="ECO:0000313" key="10">
    <source>
        <dbReference type="Proteomes" id="UP001596435"/>
    </source>
</evidence>
<accession>A0ABW2G2K1</accession>